<feature type="non-terminal residue" evidence="2">
    <location>
        <position position="163"/>
    </location>
</feature>
<dbReference type="SMART" id="SM00409">
    <property type="entry name" value="IG"/>
    <property type="match status" value="1"/>
</dbReference>
<feature type="domain" description="Ig-like" evidence="1">
    <location>
        <begin position="2"/>
        <end position="79"/>
    </location>
</feature>
<dbReference type="EMBL" id="VZZW01013247">
    <property type="protein sequence ID" value="NXW39618.1"/>
    <property type="molecule type" value="Genomic_DNA"/>
</dbReference>
<dbReference type="SUPFAM" id="SSF48726">
    <property type="entry name" value="Immunoglobulin"/>
    <property type="match status" value="2"/>
</dbReference>
<dbReference type="InterPro" id="IPR036179">
    <property type="entry name" value="Ig-like_dom_sf"/>
</dbReference>
<proteinExistence type="predicted"/>
<dbReference type="Proteomes" id="UP000556165">
    <property type="component" value="Unassembled WGS sequence"/>
</dbReference>
<dbReference type="SMART" id="SM00408">
    <property type="entry name" value="IGc2"/>
    <property type="match status" value="2"/>
</dbReference>
<dbReference type="InterPro" id="IPR047012">
    <property type="entry name" value="ICAM_VCAM"/>
</dbReference>
<dbReference type="Pfam" id="PF13927">
    <property type="entry name" value="Ig_3"/>
    <property type="match status" value="1"/>
</dbReference>
<dbReference type="Pfam" id="PF13895">
    <property type="entry name" value="Ig_2"/>
    <property type="match status" value="1"/>
</dbReference>
<evidence type="ECO:0000313" key="3">
    <source>
        <dbReference type="Proteomes" id="UP000556165"/>
    </source>
</evidence>
<dbReference type="GO" id="GO:0007155">
    <property type="term" value="P:cell adhesion"/>
    <property type="evidence" value="ECO:0007669"/>
    <property type="project" value="InterPro"/>
</dbReference>
<dbReference type="InterPro" id="IPR007110">
    <property type="entry name" value="Ig-like_dom"/>
</dbReference>
<dbReference type="FunFam" id="2.60.40.10:FF:000641">
    <property type="entry name" value="Intercellular adhesion molecule 1"/>
    <property type="match status" value="1"/>
</dbReference>
<dbReference type="GO" id="GO:0005886">
    <property type="term" value="C:plasma membrane"/>
    <property type="evidence" value="ECO:0007669"/>
    <property type="project" value="TreeGrafter"/>
</dbReference>
<protein>
    <submittedName>
        <fullName evidence="2">ICAM5 protein</fullName>
    </submittedName>
</protein>
<name>A0A7L4BPR7_9CHAR</name>
<dbReference type="Gene3D" id="2.60.40.10">
    <property type="entry name" value="Immunoglobulins"/>
    <property type="match status" value="2"/>
</dbReference>
<comment type="caution">
    <text evidence="2">The sequence shown here is derived from an EMBL/GenBank/DDBJ whole genome shotgun (WGS) entry which is preliminary data.</text>
</comment>
<reference evidence="2 3" key="1">
    <citation type="submission" date="2019-09" db="EMBL/GenBank/DDBJ databases">
        <title>Bird 10,000 Genomes (B10K) Project - Family phase.</title>
        <authorList>
            <person name="Zhang G."/>
        </authorList>
    </citation>
    <scope>NUCLEOTIDE SEQUENCE [LARGE SCALE GENOMIC DNA]</scope>
    <source>
        <strain evidence="2">B10K-DU-009-16</strain>
        <tissue evidence="2">Muscle</tissue>
    </source>
</reference>
<dbReference type="PANTHER" id="PTHR13771">
    <property type="entry name" value="INTERCELLULAR ADHESION MOLECULE"/>
    <property type="match status" value="1"/>
</dbReference>
<gene>
    <name evidence="2" type="primary">Icam5</name>
    <name evidence="2" type="ORF">PHASIM_R14544</name>
</gene>
<accession>A0A7L4BPR7</accession>
<keyword evidence="3" id="KW-1185">Reference proteome</keyword>
<dbReference type="PROSITE" id="PS50835">
    <property type="entry name" value="IG_LIKE"/>
    <property type="match status" value="2"/>
</dbReference>
<dbReference type="PANTHER" id="PTHR13771:SF8">
    <property type="entry name" value="INTERCELLULAR ADHESION MOLECULE 4"/>
    <property type="match status" value="1"/>
</dbReference>
<dbReference type="GO" id="GO:0005178">
    <property type="term" value="F:integrin binding"/>
    <property type="evidence" value="ECO:0007669"/>
    <property type="project" value="InterPro"/>
</dbReference>
<dbReference type="InterPro" id="IPR003599">
    <property type="entry name" value="Ig_sub"/>
</dbReference>
<organism evidence="2 3">
    <name type="scientific">Phaetusa simplex</name>
    <name type="common">large-billed tern</name>
    <dbReference type="NCBI Taxonomy" id="297813"/>
    <lineage>
        <taxon>Eukaryota</taxon>
        <taxon>Metazoa</taxon>
        <taxon>Chordata</taxon>
        <taxon>Craniata</taxon>
        <taxon>Vertebrata</taxon>
        <taxon>Euteleostomi</taxon>
        <taxon>Archelosauria</taxon>
        <taxon>Archosauria</taxon>
        <taxon>Dinosauria</taxon>
        <taxon>Saurischia</taxon>
        <taxon>Theropoda</taxon>
        <taxon>Coelurosauria</taxon>
        <taxon>Aves</taxon>
        <taxon>Neognathae</taxon>
        <taxon>Neoaves</taxon>
        <taxon>Charadriiformes</taxon>
        <taxon>Laridae</taxon>
        <taxon>Phaetusa</taxon>
    </lineage>
</organism>
<dbReference type="AlphaFoldDB" id="A0A7L4BPR7"/>
<feature type="domain" description="Ig-like" evidence="1">
    <location>
        <begin position="84"/>
        <end position="163"/>
    </location>
</feature>
<dbReference type="InterPro" id="IPR013783">
    <property type="entry name" value="Ig-like_fold"/>
</dbReference>
<dbReference type="InterPro" id="IPR003598">
    <property type="entry name" value="Ig_sub2"/>
</dbReference>
<sequence>EPSIAETGCPARRLWVEGTPVELACAASGNPPPRVTCDKLGDNQDTPPMSPNVTRAHAGTYQCRATNTHGSALRNVTVAVEYSPAAVTLRVVPSANISRGTSFSVECRAEGLPPPTYGWALPPAPNLRFAPDNRSVAVAAAAAANRGLYTCTASNRHGRRAGS</sequence>
<feature type="non-terminal residue" evidence="2">
    <location>
        <position position="1"/>
    </location>
</feature>
<evidence type="ECO:0000259" key="1">
    <source>
        <dbReference type="PROSITE" id="PS50835"/>
    </source>
</evidence>
<evidence type="ECO:0000313" key="2">
    <source>
        <dbReference type="EMBL" id="NXW39618.1"/>
    </source>
</evidence>